<proteinExistence type="predicted"/>
<reference evidence="2" key="3">
    <citation type="submission" date="2020-12" db="UniProtKB">
        <authorList>
            <consortium name="EnsemblPlants"/>
        </authorList>
    </citation>
    <scope>IDENTIFICATION</scope>
</reference>
<dbReference type="AlphaFoldDB" id="A0A2K1JUB0"/>
<dbReference type="EnsemblPlants" id="Pp3c11_10970V3.1">
    <property type="protein sequence ID" value="PAC:32958652.CDS.1"/>
    <property type="gene ID" value="Pp3c11_10970"/>
</dbReference>
<protein>
    <submittedName>
        <fullName evidence="1 2">Uncharacterized protein</fullName>
    </submittedName>
</protein>
<dbReference type="InParanoid" id="A0A2K1JUB0"/>
<dbReference type="EnsemblPlants" id="Pp3c11_10970V3.2">
    <property type="protein sequence ID" value="PAC:32958653.CDS.1"/>
    <property type="gene ID" value="Pp3c11_10970"/>
</dbReference>
<accession>A0A2K1JUB0</accession>
<gene>
    <name evidence="1" type="ORF">PHYPA_014880</name>
</gene>
<keyword evidence="3" id="KW-1185">Reference proteome</keyword>
<reference evidence="1 3" key="2">
    <citation type="journal article" date="2018" name="Plant J.">
        <title>The Physcomitrella patens chromosome-scale assembly reveals moss genome structure and evolution.</title>
        <authorList>
            <person name="Lang D."/>
            <person name="Ullrich K.K."/>
            <person name="Murat F."/>
            <person name="Fuchs J."/>
            <person name="Jenkins J."/>
            <person name="Haas F.B."/>
            <person name="Piednoel M."/>
            <person name="Gundlach H."/>
            <person name="Van Bel M."/>
            <person name="Meyberg R."/>
            <person name="Vives C."/>
            <person name="Morata J."/>
            <person name="Symeonidi A."/>
            <person name="Hiss M."/>
            <person name="Muchero W."/>
            <person name="Kamisugi Y."/>
            <person name="Saleh O."/>
            <person name="Blanc G."/>
            <person name="Decker E.L."/>
            <person name="van Gessel N."/>
            <person name="Grimwood J."/>
            <person name="Hayes R.D."/>
            <person name="Graham S.W."/>
            <person name="Gunter L.E."/>
            <person name="McDaniel S.F."/>
            <person name="Hoernstein S.N.W."/>
            <person name="Larsson A."/>
            <person name="Li F.W."/>
            <person name="Perroud P.F."/>
            <person name="Phillips J."/>
            <person name="Ranjan P."/>
            <person name="Rokshar D.S."/>
            <person name="Rothfels C.J."/>
            <person name="Schneider L."/>
            <person name="Shu S."/>
            <person name="Stevenson D.W."/>
            <person name="Thummler F."/>
            <person name="Tillich M."/>
            <person name="Villarreal Aguilar J.C."/>
            <person name="Widiez T."/>
            <person name="Wong G.K."/>
            <person name="Wymore A."/>
            <person name="Zhang Y."/>
            <person name="Zimmer A.D."/>
            <person name="Quatrano R.S."/>
            <person name="Mayer K.F.X."/>
            <person name="Goodstein D."/>
            <person name="Casacuberta J.M."/>
            <person name="Vandepoele K."/>
            <person name="Reski R."/>
            <person name="Cuming A.C."/>
            <person name="Tuskan G.A."/>
            <person name="Maumus F."/>
            <person name="Salse J."/>
            <person name="Schmutz J."/>
            <person name="Rensing S.A."/>
        </authorList>
    </citation>
    <scope>NUCLEOTIDE SEQUENCE [LARGE SCALE GENOMIC DNA]</scope>
    <source>
        <strain evidence="2 3">cv. Gransden 2004</strain>
    </source>
</reference>
<reference evidence="1 3" key="1">
    <citation type="journal article" date="2008" name="Science">
        <title>The Physcomitrella genome reveals evolutionary insights into the conquest of land by plants.</title>
        <authorList>
            <person name="Rensing S."/>
            <person name="Lang D."/>
            <person name="Zimmer A."/>
            <person name="Terry A."/>
            <person name="Salamov A."/>
            <person name="Shapiro H."/>
            <person name="Nishiyama T."/>
            <person name="Perroud P.-F."/>
            <person name="Lindquist E."/>
            <person name="Kamisugi Y."/>
            <person name="Tanahashi T."/>
            <person name="Sakakibara K."/>
            <person name="Fujita T."/>
            <person name="Oishi K."/>
            <person name="Shin-I T."/>
            <person name="Kuroki Y."/>
            <person name="Toyoda A."/>
            <person name="Suzuki Y."/>
            <person name="Hashimoto A."/>
            <person name="Yamaguchi K."/>
            <person name="Sugano A."/>
            <person name="Kohara Y."/>
            <person name="Fujiyama A."/>
            <person name="Anterola A."/>
            <person name="Aoki S."/>
            <person name="Ashton N."/>
            <person name="Barbazuk W.B."/>
            <person name="Barker E."/>
            <person name="Bennetzen J."/>
            <person name="Bezanilla M."/>
            <person name="Blankenship R."/>
            <person name="Cho S.H."/>
            <person name="Dutcher S."/>
            <person name="Estelle M."/>
            <person name="Fawcett J.A."/>
            <person name="Gundlach H."/>
            <person name="Hanada K."/>
            <person name="Heyl A."/>
            <person name="Hicks K.A."/>
            <person name="Hugh J."/>
            <person name="Lohr M."/>
            <person name="Mayer K."/>
            <person name="Melkozernov A."/>
            <person name="Murata T."/>
            <person name="Nelson D."/>
            <person name="Pils B."/>
            <person name="Prigge M."/>
            <person name="Reiss B."/>
            <person name="Renner T."/>
            <person name="Rombauts S."/>
            <person name="Rushton P."/>
            <person name="Sanderfoot A."/>
            <person name="Schween G."/>
            <person name="Shiu S.-H."/>
            <person name="Stueber K."/>
            <person name="Theodoulou F.L."/>
            <person name="Tu H."/>
            <person name="Van de Peer Y."/>
            <person name="Verrier P.J."/>
            <person name="Waters E."/>
            <person name="Wood A."/>
            <person name="Yang L."/>
            <person name="Cove D."/>
            <person name="Cuming A."/>
            <person name="Hasebe M."/>
            <person name="Lucas S."/>
            <person name="Mishler D.B."/>
            <person name="Reski R."/>
            <person name="Grigoriev I."/>
            <person name="Quatrano R.S."/>
            <person name="Boore J.L."/>
        </authorList>
    </citation>
    <scope>NUCLEOTIDE SEQUENCE [LARGE SCALE GENOMIC DNA]</scope>
    <source>
        <strain evidence="2 3">cv. Gransden 2004</strain>
    </source>
</reference>
<evidence type="ECO:0000313" key="3">
    <source>
        <dbReference type="Proteomes" id="UP000006727"/>
    </source>
</evidence>
<evidence type="ECO:0000313" key="1">
    <source>
        <dbReference type="EMBL" id="PNR45109.1"/>
    </source>
</evidence>
<dbReference type="Gramene" id="Pp3c11_10970V3.2">
    <property type="protein sequence ID" value="PAC:32958653.CDS.1"/>
    <property type="gene ID" value="Pp3c11_10970"/>
</dbReference>
<dbReference type="PaxDb" id="3218-PP1S61_257V6.1"/>
<name>A0A2K1JUB0_PHYPA</name>
<dbReference type="EMBL" id="ABEU02000011">
    <property type="protein sequence ID" value="PNR45109.1"/>
    <property type="molecule type" value="Genomic_DNA"/>
</dbReference>
<dbReference type="Proteomes" id="UP000006727">
    <property type="component" value="Chromosome 11"/>
</dbReference>
<evidence type="ECO:0000313" key="2">
    <source>
        <dbReference type="EnsemblPlants" id="PAC:32958652.CDS.1"/>
    </source>
</evidence>
<organism evidence="1">
    <name type="scientific">Physcomitrium patens</name>
    <name type="common">Spreading-leaved earth moss</name>
    <name type="synonym">Physcomitrella patens</name>
    <dbReference type="NCBI Taxonomy" id="3218"/>
    <lineage>
        <taxon>Eukaryota</taxon>
        <taxon>Viridiplantae</taxon>
        <taxon>Streptophyta</taxon>
        <taxon>Embryophyta</taxon>
        <taxon>Bryophyta</taxon>
        <taxon>Bryophytina</taxon>
        <taxon>Bryopsida</taxon>
        <taxon>Funariidae</taxon>
        <taxon>Funariales</taxon>
        <taxon>Funariaceae</taxon>
        <taxon>Physcomitrium</taxon>
    </lineage>
</organism>
<dbReference type="Gramene" id="Pp3c11_10970V3.1">
    <property type="protein sequence ID" value="PAC:32958652.CDS.1"/>
    <property type="gene ID" value="Pp3c11_10970"/>
</dbReference>
<sequence>MVAPWLLRQHPAKSATPVTKLQPTSYQSDQVFITDEIRTTAMVYNFVHTSSIRVVTDMFLVISLSHSRQLRMRSHGGRMVCPSGLRQRCCSRGQWNMPPHYHGATNLTQQRLSSTLTRDSTTRSTSCRCKWSLRNC</sequence>